<dbReference type="AlphaFoldDB" id="A0A552WRD7"/>
<reference evidence="1 2" key="1">
    <citation type="submission" date="2019-07" db="EMBL/GenBank/DDBJ databases">
        <title>Georgenia wutianyii sp. nov. and Georgenia *** sp. nov. isolated from plateau pika (Ochotona curzoniae) in the Qinghai-Tibet plateau of China.</title>
        <authorList>
            <person name="Tian Z."/>
        </authorList>
    </citation>
    <scope>NUCLEOTIDE SEQUENCE [LARGE SCALE GENOMIC DNA]</scope>
    <source>
        <strain evidence="1 2">Z446</strain>
    </source>
</reference>
<organism evidence="1 2">
    <name type="scientific">Georgenia yuyongxinii</name>
    <dbReference type="NCBI Taxonomy" id="2589797"/>
    <lineage>
        <taxon>Bacteria</taxon>
        <taxon>Bacillati</taxon>
        <taxon>Actinomycetota</taxon>
        <taxon>Actinomycetes</taxon>
        <taxon>Micrococcales</taxon>
        <taxon>Bogoriellaceae</taxon>
        <taxon>Georgenia</taxon>
    </lineage>
</organism>
<keyword evidence="2" id="KW-1185">Reference proteome</keyword>
<sequence>MCWKCDGWSDEDIRQWYLDTIQAVGWAVCGVERGPNSPPFSYTVGLTRFHDHPELVMSGLDGPDAQPLLHELATHVREGHRYRAGDVITSFSSHRYQVLRVNNPRRLAMAQEIYGSRGARQVHGLQVVWSNHAGQWPWDPGWAEGRRTQEIFGRPFPAAA</sequence>
<dbReference type="Pfam" id="PF14081">
    <property type="entry name" value="DUF4262"/>
    <property type="match status" value="1"/>
</dbReference>
<dbReference type="Proteomes" id="UP000318693">
    <property type="component" value="Unassembled WGS sequence"/>
</dbReference>
<protein>
    <submittedName>
        <fullName evidence="1">DUF4262 domain-containing protein</fullName>
    </submittedName>
</protein>
<accession>A0A552WRD7</accession>
<gene>
    <name evidence="1" type="ORF">FJ693_09715</name>
</gene>
<dbReference type="EMBL" id="VJXR01000024">
    <property type="protein sequence ID" value="TRW45350.1"/>
    <property type="molecule type" value="Genomic_DNA"/>
</dbReference>
<comment type="caution">
    <text evidence="1">The sequence shown here is derived from an EMBL/GenBank/DDBJ whole genome shotgun (WGS) entry which is preliminary data.</text>
</comment>
<dbReference type="InterPro" id="IPR025358">
    <property type="entry name" value="DUF4262"/>
</dbReference>
<proteinExistence type="predicted"/>
<dbReference type="RefSeq" id="WP_143418341.1">
    <property type="nucleotide sequence ID" value="NZ_VJXR01000024.1"/>
</dbReference>
<evidence type="ECO:0000313" key="2">
    <source>
        <dbReference type="Proteomes" id="UP000318693"/>
    </source>
</evidence>
<name>A0A552WRD7_9MICO</name>
<evidence type="ECO:0000313" key="1">
    <source>
        <dbReference type="EMBL" id="TRW45350.1"/>
    </source>
</evidence>